<dbReference type="Pfam" id="PF01043">
    <property type="entry name" value="SecA_PP_bind"/>
    <property type="match status" value="1"/>
</dbReference>
<keyword evidence="4 15" id="KW-1003">Cell membrane</keyword>
<dbReference type="FunFam" id="1.10.3060.10:FF:000002">
    <property type="entry name" value="Preprotein translocase subunit SecA"/>
    <property type="match status" value="1"/>
</dbReference>
<evidence type="ECO:0000256" key="13">
    <source>
        <dbReference type="ARBA" id="ARBA00023136"/>
    </source>
</evidence>
<evidence type="ECO:0000256" key="16">
    <source>
        <dbReference type="RuleBase" id="RU003874"/>
    </source>
</evidence>
<proteinExistence type="inferred from homology"/>
<dbReference type="EMBL" id="JAGEMK010000001">
    <property type="protein sequence ID" value="MBO1750903.1"/>
    <property type="molecule type" value="Genomic_DNA"/>
</dbReference>
<dbReference type="NCBIfam" id="NF009538">
    <property type="entry name" value="PRK12904.1"/>
    <property type="match status" value="1"/>
</dbReference>
<dbReference type="NCBIfam" id="TIGR00963">
    <property type="entry name" value="secA"/>
    <property type="match status" value="1"/>
</dbReference>
<dbReference type="GO" id="GO:0046872">
    <property type="term" value="F:metal ion binding"/>
    <property type="evidence" value="ECO:0007669"/>
    <property type="project" value="UniProtKB-KW"/>
</dbReference>
<dbReference type="InterPro" id="IPR027417">
    <property type="entry name" value="P-loop_NTPase"/>
</dbReference>
<keyword evidence="8" id="KW-0862">Zinc</keyword>
<dbReference type="GO" id="GO:0005524">
    <property type="term" value="F:ATP binding"/>
    <property type="evidence" value="ECO:0007669"/>
    <property type="project" value="UniProtKB-UniRule"/>
</dbReference>
<comment type="cofactor">
    <cofactor evidence="1">
        <name>Zn(2+)</name>
        <dbReference type="ChEBI" id="CHEBI:29105"/>
    </cofactor>
</comment>
<dbReference type="FunFam" id="3.90.1440.10:FF:000002">
    <property type="entry name" value="Protein translocase subunit SecA"/>
    <property type="match status" value="1"/>
</dbReference>
<dbReference type="Gene3D" id="3.90.1440.10">
    <property type="entry name" value="SecA, preprotein cross-linking domain"/>
    <property type="match status" value="1"/>
</dbReference>
<dbReference type="GO" id="GO:0065002">
    <property type="term" value="P:intracellular protein transmembrane transport"/>
    <property type="evidence" value="ECO:0007669"/>
    <property type="project" value="UniProtKB-UniRule"/>
</dbReference>
<dbReference type="InterPro" id="IPR011116">
    <property type="entry name" value="SecA_Wing/Scaffold"/>
</dbReference>
<dbReference type="InterPro" id="IPR000185">
    <property type="entry name" value="SecA"/>
</dbReference>
<dbReference type="InterPro" id="IPR036266">
    <property type="entry name" value="SecA_Wing/Scaffold_sf"/>
</dbReference>
<dbReference type="PRINTS" id="PR00906">
    <property type="entry name" value="SECA"/>
</dbReference>
<dbReference type="AlphaFoldDB" id="A0A939LNX2"/>
<dbReference type="Pfam" id="PF07517">
    <property type="entry name" value="SecA_DEAD"/>
    <property type="match status" value="1"/>
</dbReference>
<evidence type="ECO:0000313" key="22">
    <source>
        <dbReference type="Proteomes" id="UP000664209"/>
    </source>
</evidence>
<dbReference type="InterPro" id="IPR014018">
    <property type="entry name" value="SecA_motor_DEAD"/>
</dbReference>
<evidence type="ECO:0000256" key="11">
    <source>
        <dbReference type="ARBA" id="ARBA00022967"/>
    </source>
</evidence>
<feature type="domain" description="SecA family profile" evidence="20">
    <location>
        <begin position="2"/>
        <end position="616"/>
    </location>
</feature>
<evidence type="ECO:0000256" key="2">
    <source>
        <dbReference type="ARBA" id="ARBA00007650"/>
    </source>
</evidence>
<evidence type="ECO:0000256" key="5">
    <source>
        <dbReference type="ARBA" id="ARBA00022490"/>
    </source>
</evidence>
<dbReference type="InterPro" id="IPR011130">
    <property type="entry name" value="SecA_preprotein_X-link_dom"/>
</dbReference>
<dbReference type="EC" id="7.4.2.8" evidence="15"/>
<dbReference type="PROSITE" id="PS51196">
    <property type="entry name" value="SECA_MOTOR_DEAD"/>
    <property type="match status" value="1"/>
</dbReference>
<evidence type="ECO:0000256" key="4">
    <source>
        <dbReference type="ARBA" id="ARBA00022475"/>
    </source>
</evidence>
<dbReference type="PANTHER" id="PTHR30612">
    <property type="entry name" value="SECA INNER MEMBRANE COMPONENT OF SEC PROTEIN SECRETION SYSTEM"/>
    <property type="match status" value="1"/>
</dbReference>
<feature type="binding site" evidence="15">
    <location>
        <begin position="104"/>
        <end position="108"/>
    </location>
    <ligand>
        <name>ATP</name>
        <dbReference type="ChEBI" id="CHEBI:30616"/>
    </ligand>
</feature>
<feature type="binding site" evidence="15">
    <location>
        <position position="86"/>
    </location>
    <ligand>
        <name>ATP</name>
        <dbReference type="ChEBI" id="CHEBI:30616"/>
    </ligand>
</feature>
<comment type="caution">
    <text evidence="21">The sequence shown here is derived from an EMBL/GenBank/DDBJ whole genome shotgun (WGS) entry which is preliminary data.</text>
</comment>
<name>A0A939LNX2_9CELL</name>
<dbReference type="CDD" id="cd17928">
    <property type="entry name" value="DEXDc_SecA"/>
    <property type="match status" value="1"/>
</dbReference>
<dbReference type="SUPFAM" id="SSF81767">
    <property type="entry name" value="Pre-protein crosslinking domain of SecA"/>
    <property type="match status" value="1"/>
</dbReference>
<dbReference type="InterPro" id="IPR014001">
    <property type="entry name" value="Helicase_ATP-bd"/>
</dbReference>
<dbReference type="GO" id="GO:0017038">
    <property type="term" value="P:protein import"/>
    <property type="evidence" value="ECO:0007669"/>
    <property type="project" value="InterPro"/>
</dbReference>
<dbReference type="InterPro" id="IPR011115">
    <property type="entry name" value="SecA_DEAD"/>
</dbReference>
<dbReference type="InterPro" id="IPR036670">
    <property type="entry name" value="SecA_X-link_sf"/>
</dbReference>
<protein>
    <recommendedName>
        <fullName evidence="15 16">Protein translocase subunit SecA</fullName>
        <ecNumber evidence="15">7.4.2.8</ecNumber>
    </recommendedName>
</protein>
<feature type="binding site" evidence="15">
    <location>
        <position position="494"/>
    </location>
    <ligand>
        <name>ATP</name>
        <dbReference type="ChEBI" id="CHEBI:30616"/>
    </ligand>
</feature>
<dbReference type="HAMAP" id="MF_01382">
    <property type="entry name" value="SecA"/>
    <property type="match status" value="1"/>
</dbReference>
<feature type="region of interest" description="Disordered" evidence="17">
    <location>
        <begin position="852"/>
        <end position="880"/>
    </location>
</feature>
<dbReference type="Gene3D" id="3.40.50.300">
    <property type="entry name" value="P-loop containing nucleotide triphosphate hydrolases"/>
    <property type="match status" value="2"/>
</dbReference>
<dbReference type="Gene3D" id="1.10.3060.10">
    <property type="entry name" value="Helical scaffold and wing domains of SecA"/>
    <property type="match status" value="1"/>
</dbReference>
<dbReference type="InterPro" id="IPR001650">
    <property type="entry name" value="Helicase_C-like"/>
</dbReference>
<dbReference type="GO" id="GO:0043952">
    <property type="term" value="P:protein transport by the Sec complex"/>
    <property type="evidence" value="ECO:0007669"/>
    <property type="project" value="TreeGrafter"/>
</dbReference>
<dbReference type="PROSITE" id="PS51192">
    <property type="entry name" value="HELICASE_ATP_BIND_1"/>
    <property type="match status" value="1"/>
</dbReference>
<dbReference type="GO" id="GO:0008564">
    <property type="term" value="F:protein-exporting ATPase activity"/>
    <property type="evidence" value="ECO:0007669"/>
    <property type="project" value="UniProtKB-EC"/>
</dbReference>
<dbReference type="CDD" id="cd18803">
    <property type="entry name" value="SF2_C_secA"/>
    <property type="match status" value="1"/>
</dbReference>
<dbReference type="PANTHER" id="PTHR30612:SF0">
    <property type="entry name" value="CHLOROPLAST PROTEIN-TRANSPORTING ATPASE"/>
    <property type="match status" value="1"/>
</dbReference>
<evidence type="ECO:0000256" key="7">
    <source>
        <dbReference type="ARBA" id="ARBA00022741"/>
    </source>
</evidence>
<feature type="compositionally biased region" description="Low complexity" evidence="17">
    <location>
        <begin position="852"/>
        <end position="876"/>
    </location>
</feature>
<dbReference type="InterPro" id="IPR004027">
    <property type="entry name" value="SEC_C_motif"/>
</dbReference>
<dbReference type="GO" id="GO:0031522">
    <property type="term" value="C:cell envelope Sec protein transport complex"/>
    <property type="evidence" value="ECO:0007669"/>
    <property type="project" value="UniProtKB-ARBA"/>
</dbReference>
<evidence type="ECO:0000256" key="12">
    <source>
        <dbReference type="ARBA" id="ARBA00023010"/>
    </source>
</evidence>
<dbReference type="SMART" id="SM00957">
    <property type="entry name" value="SecA_DEAD"/>
    <property type="match status" value="1"/>
</dbReference>
<keyword evidence="12 15" id="KW-0811">Translocation</keyword>
<evidence type="ECO:0000256" key="1">
    <source>
        <dbReference type="ARBA" id="ARBA00001947"/>
    </source>
</evidence>
<dbReference type="InterPro" id="IPR044722">
    <property type="entry name" value="SecA_SF2_C"/>
</dbReference>
<keyword evidence="10 15" id="KW-0653">Protein transport</keyword>
<dbReference type="GO" id="GO:0005886">
    <property type="term" value="C:plasma membrane"/>
    <property type="evidence" value="ECO:0007669"/>
    <property type="project" value="UniProtKB-SubCell"/>
</dbReference>
<sequence>MPSILDKVLRIGEGRIVKKLTGLAHQVNALEDSFTSLSDAELREETDRFRARLAEGETTDDLLPEAFAAVREAARRTLGHRHFDVQLMGGAALHLGNIAEMKTGEGKTLVATAPAYLNALSGKGVHVVTVNDYLARYQSDLMGRVFRVLGLTTGCIVSGQKPDERRAEYAADITYGTNNEFGFDYLRDNMAWKPEELVQRGHHFAIVDEVDSILIDEARTPLIISGPASGDSNKWYGEFAKVVRRLTVDVDYEVDEKKRTVGVLEPGIAKVEDHLGIENLYESLNTPLIGFLNNAIKAKELFKRDKDYVVIKGEVLIVDEHTGRMLPGRRYNEGMHQAIEAKEGVAIKAENQTLATITLQNYFRLYDKLAGMTGTAQTEAAEFQSTYSLGVVPIPTNRDMQRIDQPDLVYKNEEGKFAAVVADIVERHAAGQPVLVGTTSVEKSELLSGLLRKQGVPHEVLNAKQHAREAAIVAQAGRKGAVTVATNMAGRGTDIMLGGNAEFMAVDALASQGLDPAEQPEEYEAAWPAALAAATEAVAAEHEEVVDLGGLYVLGTERHESRRIDNQLRGRSGRQGDPGESRFYLSMADDLMRLFNSGLAETMMNRAGFPDDMPLESKMVTRGIQSAQSQVEGRNFEIRKNVLKYDDVLSRQRTVIYDERRRVLEGEDLRDQIQHFQDDVLTAYVDGATGEGSPELWDLDALWTALKAVYPVSITVEEVVAEVGDQAKLTREVLLEEVLSDARHAYQSREDLIGEDNMRNLERRVVLSVLDRKWREHLYEMDYLKDGIGLRAMAQRDPLVEYQREGFQLFGAMTEAIKEESVTYLHNLEVKVAEPTVPGAATASEADGAAAAPTAGGASAAPAGGGSAAPSAGAPTLIAQGLDGPERQVPLQYSAPTLDGDASGAPASATVEAVAADKDGQTFPGTARNAQCPCGSGKKYKVCHGRNDPEVQ</sequence>
<dbReference type="SUPFAM" id="SSF81886">
    <property type="entry name" value="Helical scaffold and wing domains of SecA"/>
    <property type="match status" value="1"/>
</dbReference>
<evidence type="ECO:0000256" key="3">
    <source>
        <dbReference type="ARBA" id="ARBA00022448"/>
    </source>
</evidence>
<dbReference type="Pfam" id="PF02810">
    <property type="entry name" value="SEC-C"/>
    <property type="match status" value="1"/>
</dbReference>
<evidence type="ECO:0000313" key="21">
    <source>
        <dbReference type="EMBL" id="MBO1750903.1"/>
    </source>
</evidence>
<comment type="subcellular location">
    <subcellularLocation>
        <location evidence="15">Cell membrane</location>
        <topology evidence="15">Peripheral membrane protein</topology>
        <orientation evidence="15">Cytoplasmic side</orientation>
    </subcellularLocation>
    <subcellularLocation>
        <location evidence="15">Cytoplasm</location>
    </subcellularLocation>
    <text evidence="15">Distribution is 50-50.</text>
</comment>
<comment type="similarity">
    <text evidence="2 15 16">Belongs to the SecA family.</text>
</comment>
<dbReference type="Pfam" id="PF21090">
    <property type="entry name" value="P-loop_SecA"/>
    <property type="match status" value="1"/>
</dbReference>
<evidence type="ECO:0000259" key="18">
    <source>
        <dbReference type="PROSITE" id="PS51192"/>
    </source>
</evidence>
<dbReference type="Pfam" id="PF07516">
    <property type="entry name" value="SecA_SW"/>
    <property type="match status" value="1"/>
</dbReference>
<dbReference type="SMART" id="SM00958">
    <property type="entry name" value="SecA_PP_bind"/>
    <property type="match status" value="1"/>
</dbReference>
<dbReference type="RefSeq" id="WP_208054513.1">
    <property type="nucleotide sequence ID" value="NZ_JAGEMK010000001.1"/>
</dbReference>
<dbReference type="InterPro" id="IPR020937">
    <property type="entry name" value="SecA_CS"/>
</dbReference>
<evidence type="ECO:0000256" key="9">
    <source>
        <dbReference type="ARBA" id="ARBA00022840"/>
    </source>
</evidence>
<evidence type="ECO:0000256" key="8">
    <source>
        <dbReference type="ARBA" id="ARBA00022833"/>
    </source>
</evidence>
<dbReference type="PROSITE" id="PS51194">
    <property type="entry name" value="HELICASE_CTER"/>
    <property type="match status" value="1"/>
</dbReference>
<keyword evidence="6" id="KW-0479">Metal-binding</keyword>
<comment type="subunit">
    <text evidence="15">Monomer and homodimer. Part of the essential Sec protein translocation apparatus which comprises SecA, SecYEG and auxiliary proteins SecDF. Other proteins may also be involved.</text>
</comment>
<dbReference type="Gene3D" id="3.10.450.50">
    <property type="match status" value="1"/>
</dbReference>
<comment type="catalytic activity">
    <reaction evidence="14 15">
        <text>ATP + H2O + cellular proteinSide 1 = ADP + phosphate + cellular proteinSide 2.</text>
        <dbReference type="EC" id="7.4.2.8"/>
    </reaction>
</comment>
<evidence type="ECO:0000256" key="14">
    <source>
        <dbReference type="ARBA" id="ARBA00034006"/>
    </source>
</evidence>
<dbReference type="PROSITE" id="PS01312">
    <property type="entry name" value="SECA"/>
    <property type="match status" value="1"/>
</dbReference>
<feature type="domain" description="Helicase ATP-binding" evidence="18">
    <location>
        <begin position="88"/>
        <end position="246"/>
    </location>
</feature>
<keyword evidence="5 15" id="KW-0963">Cytoplasm</keyword>
<dbReference type="SUPFAM" id="SSF52540">
    <property type="entry name" value="P-loop containing nucleoside triphosphate hydrolases"/>
    <property type="match status" value="2"/>
</dbReference>
<dbReference type="FunFam" id="3.40.50.300:FF:000334">
    <property type="entry name" value="Protein translocase subunit SecA"/>
    <property type="match status" value="1"/>
</dbReference>
<evidence type="ECO:0000256" key="15">
    <source>
        <dbReference type="HAMAP-Rule" id="MF_01382"/>
    </source>
</evidence>
<evidence type="ECO:0000259" key="19">
    <source>
        <dbReference type="PROSITE" id="PS51194"/>
    </source>
</evidence>
<dbReference type="GO" id="GO:0006605">
    <property type="term" value="P:protein targeting"/>
    <property type="evidence" value="ECO:0007669"/>
    <property type="project" value="UniProtKB-UniRule"/>
</dbReference>
<dbReference type="Proteomes" id="UP000664209">
    <property type="component" value="Unassembled WGS sequence"/>
</dbReference>
<accession>A0A939LNX2</accession>
<reference evidence="21" key="1">
    <citation type="submission" date="2021-03" db="EMBL/GenBank/DDBJ databases">
        <title>Actinotalea soli sp. nov., isolated from soil.</title>
        <authorList>
            <person name="Ping W."/>
            <person name="Zhang J."/>
        </authorList>
    </citation>
    <scope>NUCLEOTIDE SEQUENCE</scope>
    <source>
        <strain evidence="21">BY-33</strain>
    </source>
</reference>
<evidence type="ECO:0000256" key="10">
    <source>
        <dbReference type="ARBA" id="ARBA00022927"/>
    </source>
</evidence>
<feature type="domain" description="Helicase C-terminal" evidence="19">
    <location>
        <begin position="402"/>
        <end position="621"/>
    </location>
</feature>
<comment type="function">
    <text evidence="15">Part of the Sec protein translocase complex. Interacts with the SecYEG preprotein conducting channel. Has a central role in coupling the hydrolysis of ATP to the transfer of proteins into and across the cell membrane, serving as an ATP-driven molecular motor driving the stepwise translocation of polypeptide chains across the membrane.</text>
</comment>
<dbReference type="FunFam" id="3.40.50.300:FF:000113">
    <property type="entry name" value="Preprotein translocase subunit SecA"/>
    <property type="match status" value="1"/>
</dbReference>
<organism evidence="21 22">
    <name type="scientific">Actinotalea soli</name>
    <dbReference type="NCBI Taxonomy" id="2819234"/>
    <lineage>
        <taxon>Bacteria</taxon>
        <taxon>Bacillati</taxon>
        <taxon>Actinomycetota</taxon>
        <taxon>Actinomycetes</taxon>
        <taxon>Micrococcales</taxon>
        <taxon>Cellulomonadaceae</taxon>
        <taxon>Actinotalea</taxon>
    </lineage>
</organism>
<evidence type="ECO:0000259" key="20">
    <source>
        <dbReference type="PROSITE" id="PS51196"/>
    </source>
</evidence>
<keyword evidence="9 15" id="KW-0067">ATP-binding</keyword>
<keyword evidence="11 15" id="KW-1278">Translocase</keyword>
<dbReference type="GO" id="GO:0005829">
    <property type="term" value="C:cytosol"/>
    <property type="evidence" value="ECO:0007669"/>
    <property type="project" value="TreeGrafter"/>
</dbReference>
<gene>
    <name evidence="15 21" type="primary">secA</name>
    <name evidence="21" type="ORF">J4G33_03715</name>
</gene>
<keyword evidence="3 15" id="KW-0813">Transport</keyword>
<evidence type="ECO:0000256" key="17">
    <source>
        <dbReference type="SAM" id="MobiDB-lite"/>
    </source>
</evidence>
<keyword evidence="22" id="KW-1185">Reference proteome</keyword>
<evidence type="ECO:0000256" key="6">
    <source>
        <dbReference type="ARBA" id="ARBA00022723"/>
    </source>
</evidence>
<keyword evidence="13 15" id="KW-0472">Membrane</keyword>
<keyword evidence="7 15" id="KW-0547">Nucleotide-binding</keyword>